<comment type="caution">
    <text evidence="3">The sequence shown here is derived from an EMBL/GenBank/DDBJ whole genome shotgun (WGS) entry which is preliminary data.</text>
</comment>
<accession>A0ABR0ZLZ1</accession>
<dbReference type="Pfam" id="PF07686">
    <property type="entry name" value="V-set"/>
    <property type="match status" value="1"/>
</dbReference>
<dbReference type="InterPro" id="IPR036179">
    <property type="entry name" value="Ig-like_dom_sf"/>
</dbReference>
<dbReference type="SMART" id="SM00409">
    <property type="entry name" value="IG"/>
    <property type="match status" value="1"/>
</dbReference>
<dbReference type="InterPro" id="IPR013106">
    <property type="entry name" value="Ig_V-set"/>
</dbReference>
<name>A0ABR0ZLZ1_HUSHU</name>
<evidence type="ECO:0000259" key="2">
    <source>
        <dbReference type="PROSITE" id="PS50835"/>
    </source>
</evidence>
<dbReference type="InterPro" id="IPR013783">
    <property type="entry name" value="Ig-like_fold"/>
</dbReference>
<dbReference type="PANTHER" id="PTHR37996">
    <property type="entry name" value="B- AND T-LYMPHOCYTE ATTENUATOR"/>
    <property type="match status" value="1"/>
</dbReference>
<keyword evidence="4" id="KW-1185">Reference proteome</keyword>
<feature type="domain" description="Ig-like" evidence="2">
    <location>
        <begin position="25"/>
        <end position="137"/>
    </location>
</feature>
<evidence type="ECO:0000256" key="1">
    <source>
        <dbReference type="SAM" id="SignalP"/>
    </source>
</evidence>
<reference evidence="3 4" key="1">
    <citation type="submission" date="2021-05" db="EMBL/GenBank/DDBJ databases">
        <authorList>
            <person name="Zahm M."/>
            <person name="Klopp C."/>
            <person name="Cabau C."/>
            <person name="Kuhl H."/>
            <person name="Suciu R."/>
            <person name="Ciorpac M."/>
            <person name="Holostenco D."/>
            <person name="Gessner J."/>
            <person name="Wuertz S."/>
            <person name="Hohne C."/>
            <person name="Stock M."/>
            <person name="Gislard M."/>
            <person name="Lluch J."/>
            <person name="Milhes M."/>
            <person name="Lampietro C."/>
            <person name="Lopez Roques C."/>
            <person name="Donnadieu C."/>
            <person name="Du K."/>
            <person name="Schartl M."/>
            <person name="Guiguen Y."/>
        </authorList>
    </citation>
    <scope>NUCLEOTIDE SEQUENCE [LARGE SCALE GENOMIC DNA]</scope>
    <source>
        <strain evidence="3">Hh-F2</strain>
        <tissue evidence="3">Blood</tissue>
    </source>
</reference>
<dbReference type="PANTHER" id="PTHR37996:SF1">
    <property type="entry name" value="B- AND T-LYMPHOCYTE ATTENUATOR"/>
    <property type="match status" value="1"/>
</dbReference>
<dbReference type="EMBL" id="JAHFZB010000009">
    <property type="protein sequence ID" value="KAK6485626.1"/>
    <property type="molecule type" value="Genomic_DNA"/>
</dbReference>
<dbReference type="SUPFAM" id="SSF48726">
    <property type="entry name" value="Immunoglobulin"/>
    <property type="match status" value="1"/>
</dbReference>
<protein>
    <submittedName>
        <fullName evidence="3">B- and T-lymphocyte attenuator-like</fullName>
    </submittedName>
</protein>
<dbReference type="PROSITE" id="PS50835">
    <property type="entry name" value="IG_LIKE"/>
    <property type="match status" value="1"/>
</dbReference>
<organism evidence="3 4">
    <name type="scientific">Huso huso</name>
    <name type="common">Beluga</name>
    <name type="synonym">Acipenser huso</name>
    <dbReference type="NCBI Taxonomy" id="61971"/>
    <lineage>
        <taxon>Eukaryota</taxon>
        <taxon>Metazoa</taxon>
        <taxon>Chordata</taxon>
        <taxon>Craniata</taxon>
        <taxon>Vertebrata</taxon>
        <taxon>Euteleostomi</taxon>
        <taxon>Actinopterygii</taxon>
        <taxon>Chondrostei</taxon>
        <taxon>Acipenseriformes</taxon>
        <taxon>Acipenseridae</taxon>
        <taxon>Huso</taxon>
    </lineage>
</organism>
<dbReference type="InterPro" id="IPR007110">
    <property type="entry name" value="Ig-like_dom"/>
</dbReference>
<proteinExistence type="predicted"/>
<feature type="signal peptide" evidence="1">
    <location>
        <begin position="1"/>
        <end position="25"/>
    </location>
</feature>
<keyword evidence="1" id="KW-0732">Signal</keyword>
<dbReference type="InterPro" id="IPR039257">
    <property type="entry name" value="BTLA"/>
</dbReference>
<evidence type="ECO:0000313" key="4">
    <source>
        <dbReference type="Proteomes" id="UP001369086"/>
    </source>
</evidence>
<evidence type="ECO:0000313" key="3">
    <source>
        <dbReference type="EMBL" id="KAK6485626.1"/>
    </source>
</evidence>
<feature type="chain" id="PRO_5045795053" evidence="1">
    <location>
        <begin position="26"/>
        <end position="143"/>
    </location>
</feature>
<dbReference type="Proteomes" id="UP001369086">
    <property type="component" value="Unassembled WGS sequence"/>
</dbReference>
<dbReference type="InterPro" id="IPR003599">
    <property type="entry name" value="Ig_sub"/>
</dbReference>
<gene>
    <name evidence="3" type="ORF">HHUSO_G11454</name>
</gene>
<sequence>MASGTGTKKLLIAVVVFLCVANLKGDLQVIYPSSNISVEEMRSLVLNCTVKYKSNNHTNIPEVLWCKIEIINQCIKLQDHPKHLIMVSEMDDTEENTKRRLVSVQINNLTVSDSGTYQCNAKTPDLKTAMGHFITLTVQSKLD</sequence>
<dbReference type="Gene3D" id="2.60.40.10">
    <property type="entry name" value="Immunoglobulins"/>
    <property type="match status" value="1"/>
</dbReference>